<organism evidence="1 2">
    <name type="scientific">Paenibacillus paeoniae</name>
    <dbReference type="NCBI Taxonomy" id="2292705"/>
    <lineage>
        <taxon>Bacteria</taxon>
        <taxon>Bacillati</taxon>
        <taxon>Bacillota</taxon>
        <taxon>Bacilli</taxon>
        <taxon>Bacillales</taxon>
        <taxon>Paenibacillaceae</taxon>
        <taxon>Paenibacillus</taxon>
    </lineage>
</organism>
<dbReference type="AlphaFoldDB" id="A0A371PM70"/>
<keyword evidence="2" id="KW-1185">Reference proteome</keyword>
<name>A0A371PM70_9BACL</name>
<dbReference type="EMBL" id="QUBQ01000001">
    <property type="protein sequence ID" value="REK77233.1"/>
    <property type="molecule type" value="Genomic_DNA"/>
</dbReference>
<reference evidence="1 2" key="1">
    <citation type="submission" date="2018-08" db="EMBL/GenBank/DDBJ databases">
        <title>Paenibacillus sp. M4BSY-1, whole genome shotgun sequence.</title>
        <authorList>
            <person name="Tuo L."/>
        </authorList>
    </citation>
    <scope>NUCLEOTIDE SEQUENCE [LARGE SCALE GENOMIC DNA]</scope>
    <source>
        <strain evidence="1 2">M4BSY-1</strain>
    </source>
</reference>
<dbReference type="RefSeq" id="WP_116044715.1">
    <property type="nucleotide sequence ID" value="NZ_QUBQ01000001.1"/>
</dbReference>
<accession>A0A371PM70</accession>
<gene>
    <name evidence="1" type="ORF">DX130_09595</name>
</gene>
<dbReference type="Pfam" id="PF10673">
    <property type="entry name" value="DUF2487"/>
    <property type="match status" value="1"/>
</dbReference>
<protein>
    <submittedName>
        <fullName evidence="1">DUF2487 family protein</fullName>
    </submittedName>
</protein>
<dbReference type="InterPro" id="IPR019615">
    <property type="entry name" value="DUF2487"/>
</dbReference>
<dbReference type="OrthoDB" id="2678750at2"/>
<evidence type="ECO:0000313" key="2">
    <source>
        <dbReference type="Proteomes" id="UP000261905"/>
    </source>
</evidence>
<evidence type="ECO:0000313" key="1">
    <source>
        <dbReference type="EMBL" id="REK77233.1"/>
    </source>
</evidence>
<sequence length="140" mass="15568">MKFSDITEEQWDELKPYLDTCLLPVTGLDGGESPYETTARLEGLRDLMDLVEIPFKGRVVTYPACHYIAENEAFQAMLGEWCGRLKQSGFKYVIVMTAFSAAGLTVRNADLILQPESDGGLPSQSEVSSQIRELWSSISP</sequence>
<dbReference type="Proteomes" id="UP000261905">
    <property type="component" value="Unassembled WGS sequence"/>
</dbReference>
<comment type="caution">
    <text evidence="1">The sequence shown here is derived from an EMBL/GenBank/DDBJ whole genome shotgun (WGS) entry which is preliminary data.</text>
</comment>
<proteinExistence type="predicted"/>